<evidence type="ECO:0000259" key="4">
    <source>
        <dbReference type="PROSITE" id="PS50043"/>
    </source>
</evidence>
<dbReference type="Pfam" id="PF00196">
    <property type="entry name" value="GerE"/>
    <property type="match status" value="1"/>
</dbReference>
<sequence>MQDVSYLDNWFIPSKIEPERPNIKIVDRPRLIEELTDALSNKLILVIAPAGFGKSSLVSQWREKLVSEGVACPWFSLDENDFEGRQFLSYITLALANAGLDMEEMVVGAKNGFSDTSERVVIRRLITEIEMADMRCVLILDDYHRVCSPQIDALIKQLIKETPRSFSILINSRTVPDIDCATLIASGLAVELGTDNLRLTKDEAIEAIDSNLSETDFSSLYDKTEGWPVAVQLAKLGSGNLRDFSAGKLGNSNNFIASYLTEQVVDALDDEEKNFLLYTSTLERFNESLVNHVLENDNAWMTMEKLSALTAFIIPMDKEGSWYRYHHLFGEYLYESLRKSAPAVISGLCLRASEWHLQNGQPIEATSYAARVKEYGRCADIITGLGGWKIILTQGIGFMRKLLRFIPETELQNFPRVAIARTYLYSKDGELQQARFLFDATSWQNRSCSDTEWLQDHLLVGQLLGIYQDIIPNENELAALMEQTTTELHDIDSLSLGTLKCTEINSLFANGRLKNIETILESAFMLMRQGGSVLGLNYCYVHACVAALFKCDFENADVQTKMALELAENNFGADSGLKYLVSTLKFAITVWSGRADKNDLKVFMTSLADLEEHDGWAEIYMTGLDAGYHLAAANSEWATAYAMIERYESVAAIRELTRLKQFCLVLKCEVEFKVNHMHNARYIANKLKEMPTEYPWPKNWQSHVLSVIKLSSLQMESDDVTEEKLLAIAQKTDLINANFHHVRLITELCNFYLRQDKREKIRTTLTQLVELCADYDFFWPFQFNPPLKSALYSMRDTLNLPEGGKGLVFVDKFLSGQFENHGADQLNILSLRERQVLTHLAHGMSNKAIAIQLDLTDNTVKFHLKNIYTKLSVSRRGEAVFEAKRMGLL</sequence>
<evidence type="ECO:0000313" key="6">
    <source>
        <dbReference type="Proteomes" id="UP001595444"/>
    </source>
</evidence>
<dbReference type="EMBL" id="JBHRSL010000005">
    <property type="protein sequence ID" value="MFC3051884.1"/>
    <property type="molecule type" value="Genomic_DNA"/>
</dbReference>
<accession>A0ABV7D596</accession>
<organism evidence="5 6">
    <name type="scientific">Kordiimonas pumila</name>
    <dbReference type="NCBI Taxonomy" id="2161677"/>
    <lineage>
        <taxon>Bacteria</taxon>
        <taxon>Pseudomonadati</taxon>
        <taxon>Pseudomonadota</taxon>
        <taxon>Alphaproteobacteria</taxon>
        <taxon>Kordiimonadales</taxon>
        <taxon>Kordiimonadaceae</taxon>
        <taxon>Kordiimonas</taxon>
    </lineage>
</organism>
<feature type="domain" description="HTH luxR-type" evidence="4">
    <location>
        <begin position="822"/>
        <end position="887"/>
    </location>
</feature>
<protein>
    <submittedName>
        <fullName evidence="5">LuxR C-terminal-related transcriptional regulator</fullName>
    </submittedName>
</protein>
<evidence type="ECO:0000256" key="2">
    <source>
        <dbReference type="ARBA" id="ARBA00023125"/>
    </source>
</evidence>
<dbReference type="RefSeq" id="WP_228073705.1">
    <property type="nucleotide sequence ID" value="NZ_CP061205.1"/>
</dbReference>
<dbReference type="Pfam" id="PF25873">
    <property type="entry name" value="WHD_MalT"/>
    <property type="match status" value="1"/>
</dbReference>
<dbReference type="PANTHER" id="PTHR44688">
    <property type="entry name" value="DNA-BINDING TRANSCRIPTIONAL ACTIVATOR DEVR_DOSR"/>
    <property type="match status" value="1"/>
</dbReference>
<keyword evidence="6" id="KW-1185">Reference proteome</keyword>
<dbReference type="SUPFAM" id="SSF52540">
    <property type="entry name" value="P-loop containing nucleoside triphosphate hydrolases"/>
    <property type="match status" value="1"/>
</dbReference>
<name>A0ABV7D596_9PROT</name>
<reference evidence="6" key="1">
    <citation type="journal article" date="2019" name="Int. J. Syst. Evol. Microbiol.">
        <title>The Global Catalogue of Microorganisms (GCM) 10K type strain sequencing project: providing services to taxonomists for standard genome sequencing and annotation.</title>
        <authorList>
            <consortium name="The Broad Institute Genomics Platform"/>
            <consortium name="The Broad Institute Genome Sequencing Center for Infectious Disease"/>
            <person name="Wu L."/>
            <person name="Ma J."/>
        </authorList>
    </citation>
    <scope>NUCLEOTIDE SEQUENCE [LARGE SCALE GENOMIC DNA]</scope>
    <source>
        <strain evidence="6">KCTC 62164</strain>
    </source>
</reference>
<keyword evidence="2" id="KW-0238">DNA-binding</keyword>
<evidence type="ECO:0000313" key="5">
    <source>
        <dbReference type="EMBL" id="MFC3051884.1"/>
    </source>
</evidence>
<comment type="caution">
    <text evidence="5">The sequence shown here is derived from an EMBL/GenBank/DDBJ whole genome shotgun (WGS) entry which is preliminary data.</text>
</comment>
<dbReference type="PANTHER" id="PTHR44688:SF16">
    <property type="entry name" value="DNA-BINDING TRANSCRIPTIONAL ACTIVATOR DEVR_DOSR"/>
    <property type="match status" value="1"/>
</dbReference>
<evidence type="ECO:0000256" key="1">
    <source>
        <dbReference type="ARBA" id="ARBA00023015"/>
    </source>
</evidence>
<proteinExistence type="predicted"/>
<dbReference type="InterPro" id="IPR016032">
    <property type="entry name" value="Sig_transdc_resp-reg_C-effctor"/>
</dbReference>
<dbReference type="CDD" id="cd06170">
    <property type="entry name" value="LuxR_C_like"/>
    <property type="match status" value="1"/>
</dbReference>
<dbReference type="Proteomes" id="UP001595444">
    <property type="component" value="Unassembled WGS sequence"/>
</dbReference>
<evidence type="ECO:0000256" key="3">
    <source>
        <dbReference type="ARBA" id="ARBA00023163"/>
    </source>
</evidence>
<keyword evidence="3" id="KW-0804">Transcription</keyword>
<dbReference type="SUPFAM" id="SSF46894">
    <property type="entry name" value="C-terminal effector domain of the bipartite response regulators"/>
    <property type="match status" value="1"/>
</dbReference>
<keyword evidence="1" id="KW-0805">Transcription regulation</keyword>
<gene>
    <name evidence="5" type="ORF">ACFOKA_08205</name>
</gene>
<dbReference type="SMART" id="SM00421">
    <property type="entry name" value="HTH_LUXR"/>
    <property type="match status" value="1"/>
</dbReference>
<dbReference type="PRINTS" id="PR00038">
    <property type="entry name" value="HTHLUXR"/>
</dbReference>
<dbReference type="InterPro" id="IPR036388">
    <property type="entry name" value="WH-like_DNA-bd_sf"/>
</dbReference>
<dbReference type="InterPro" id="IPR000792">
    <property type="entry name" value="Tscrpt_reg_LuxR_C"/>
</dbReference>
<dbReference type="InterPro" id="IPR059106">
    <property type="entry name" value="WHD_MalT"/>
</dbReference>
<dbReference type="PROSITE" id="PS50043">
    <property type="entry name" value="HTH_LUXR_2"/>
    <property type="match status" value="1"/>
</dbReference>
<dbReference type="InterPro" id="IPR027417">
    <property type="entry name" value="P-loop_NTPase"/>
</dbReference>
<dbReference type="Gene3D" id="1.10.10.10">
    <property type="entry name" value="Winged helix-like DNA-binding domain superfamily/Winged helix DNA-binding domain"/>
    <property type="match status" value="1"/>
</dbReference>
<dbReference type="Gene3D" id="3.40.50.300">
    <property type="entry name" value="P-loop containing nucleotide triphosphate hydrolases"/>
    <property type="match status" value="1"/>
</dbReference>
<dbReference type="PROSITE" id="PS00622">
    <property type="entry name" value="HTH_LUXR_1"/>
    <property type="match status" value="1"/>
</dbReference>